<dbReference type="Gene3D" id="3.40.50.2000">
    <property type="entry name" value="Glycogen Phosphorylase B"/>
    <property type="match status" value="2"/>
</dbReference>
<dbReference type="eggNOG" id="KOG1192">
    <property type="taxonomic scope" value="Eukaryota"/>
</dbReference>
<dbReference type="Pfam" id="PF00201">
    <property type="entry name" value="UDPGT"/>
    <property type="match status" value="1"/>
</dbReference>
<evidence type="ECO:0000256" key="2">
    <source>
        <dbReference type="ARBA" id="ARBA00022676"/>
    </source>
</evidence>
<dbReference type="Pfam" id="PF26168">
    <property type="entry name" value="Glyco_transf_N"/>
    <property type="match status" value="1"/>
</dbReference>
<dbReference type="SUPFAM" id="SSF53756">
    <property type="entry name" value="UDP-Glycosyltransferase/glycogen phosphorylase"/>
    <property type="match status" value="1"/>
</dbReference>
<feature type="domain" description="Glycosyltransferase N-terminal" evidence="4">
    <location>
        <begin position="25"/>
        <end position="170"/>
    </location>
</feature>
<dbReference type="PaxDb" id="29760-VIT_15s0046g01950.t01"/>
<dbReference type="AlphaFoldDB" id="F6I663"/>
<dbReference type="InterPro" id="IPR058980">
    <property type="entry name" value="Glyco_transf_N"/>
</dbReference>
<keyword evidence="3" id="KW-0808">Transferase</keyword>
<keyword evidence="6" id="KW-1185">Reference proteome</keyword>
<evidence type="ECO:0000259" key="4">
    <source>
        <dbReference type="Pfam" id="PF26168"/>
    </source>
</evidence>
<dbReference type="GO" id="GO:0035251">
    <property type="term" value="F:UDP-glucosyltransferase activity"/>
    <property type="evidence" value="ECO:0000318"/>
    <property type="project" value="GO_Central"/>
</dbReference>
<sequence length="489" mass="54396">MQYNILIIVPISTAPVTWPAKMADLHVVMVPWLAFGHMIPFLQLSIALAKAGVRVSFVSTPRNIRRLPKLPPDLEPLISFVELPLPAVDGGLLPEDAEATVDVPTEKIQYLKLAYDLLQHPFKKFVADQSPDWIISDTMAHWVVETAEEHRIPSMAFILFSSAAAVFVGPNECLIGEGRRRVRPSPESLTSSPEWVSFPSSVAFRGYEARTCYAGFFGENVSGITDAHRVAKVCHACKAVAVRSCIEFEGEYLNIHEKIMGKPVIPVGFLPPEKQGGRETTEGSWSEIFKWLDEQKPKSVVFVGFGSECKLTKDQVHEIAYGLELSELPFLWALRKPNWTMEDIDALPSCFSDRTSGKGIVWMGWAPQMEILAHPSIGGSLFHSGWGSVIETLQFGHCLVLLPFIVDQGLNARLLVEKGLAVEIERSEDGSFSREDIAKSLRVAMVSEEGEKLRARAREAAAIFIDKRLQQEHYIGGLVKYLKAEVSEK</sequence>
<dbReference type="Proteomes" id="UP000009183">
    <property type="component" value="Chromosome 15"/>
</dbReference>
<name>F6I663_VITVI</name>
<dbReference type="CDD" id="cd03784">
    <property type="entry name" value="GT1_Gtf-like"/>
    <property type="match status" value="1"/>
</dbReference>
<protein>
    <recommendedName>
        <fullName evidence="4">Glycosyltransferase N-terminal domain-containing protein</fullName>
    </recommendedName>
</protein>
<evidence type="ECO:0000313" key="5">
    <source>
        <dbReference type="EMBL" id="CCB62459.1"/>
    </source>
</evidence>
<dbReference type="FunFam" id="3.40.50.2000:FF:000037">
    <property type="entry name" value="Glycosyltransferase"/>
    <property type="match status" value="1"/>
</dbReference>
<reference evidence="6" key="1">
    <citation type="journal article" date="2007" name="Nature">
        <title>The grapevine genome sequence suggests ancestral hexaploidization in major angiosperm phyla.</title>
        <authorList>
            <consortium name="The French-Italian Public Consortium for Grapevine Genome Characterization."/>
            <person name="Jaillon O."/>
            <person name="Aury J.-M."/>
            <person name="Noel B."/>
            <person name="Policriti A."/>
            <person name="Clepet C."/>
            <person name="Casagrande A."/>
            <person name="Choisne N."/>
            <person name="Aubourg S."/>
            <person name="Vitulo N."/>
            <person name="Jubin C."/>
            <person name="Vezzi A."/>
            <person name="Legeai F."/>
            <person name="Hugueney P."/>
            <person name="Dasilva C."/>
            <person name="Horner D."/>
            <person name="Mica E."/>
            <person name="Jublot D."/>
            <person name="Poulain J."/>
            <person name="Bruyere C."/>
            <person name="Billault A."/>
            <person name="Segurens B."/>
            <person name="Gouyvenoux M."/>
            <person name="Ugarte E."/>
            <person name="Cattonaro F."/>
            <person name="Anthouard V."/>
            <person name="Vico V."/>
            <person name="Del Fabbro C."/>
            <person name="Alaux M."/>
            <person name="Di Gaspero G."/>
            <person name="Dumas V."/>
            <person name="Felice N."/>
            <person name="Paillard S."/>
            <person name="Juman I."/>
            <person name="Moroldo M."/>
            <person name="Scalabrin S."/>
            <person name="Canaguier A."/>
            <person name="Le Clainche I."/>
            <person name="Malacrida G."/>
            <person name="Durand E."/>
            <person name="Pesole G."/>
            <person name="Laucou V."/>
            <person name="Chatelet P."/>
            <person name="Merdinoglu D."/>
            <person name="Delledonne M."/>
            <person name="Pezzotti M."/>
            <person name="Lecharny A."/>
            <person name="Scarpelli C."/>
            <person name="Artiguenave F."/>
            <person name="Pe M.E."/>
            <person name="Valle G."/>
            <person name="Morgante M."/>
            <person name="Caboche M."/>
            <person name="Adam-Blondon A.-F."/>
            <person name="Weissenbach J."/>
            <person name="Quetier F."/>
            <person name="Wincker P."/>
        </authorList>
    </citation>
    <scope>NUCLEOTIDE SEQUENCE [LARGE SCALE GENOMIC DNA]</scope>
    <source>
        <strain evidence="6">cv. Pinot noir / PN40024</strain>
    </source>
</reference>
<dbReference type="PANTHER" id="PTHR48049">
    <property type="entry name" value="GLYCOSYLTRANSFERASE"/>
    <property type="match status" value="1"/>
</dbReference>
<dbReference type="PANTHER" id="PTHR48049:SF57">
    <property type="entry name" value="UDP-GLYCOSYLTRANSFERASE 91C1-LIKE"/>
    <property type="match status" value="1"/>
</dbReference>
<dbReference type="InterPro" id="IPR050481">
    <property type="entry name" value="UDP-glycosyltransf_plant"/>
</dbReference>
<dbReference type="STRING" id="29760.F6I663"/>
<accession>F6I663</accession>
<dbReference type="OrthoDB" id="5835829at2759"/>
<gene>
    <name evidence="5" type="ordered locus">VIT_15s0046g01950</name>
</gene>
<dbReference type="FunFam" id="3.40.50.2000:FF:000088">
    <property type="entry name" value="Glycosyltransferase"/>
    <property type="match status" value="1"/>
</dbReference>
<dbReference type="EMBL" id="FN596755">
    <property type="protein sequence ID" value="CCB62459.1"/>
    <property type="molecule type" value="Genomic_DNA"/>
</dbReference>
<dbReference type="InParanoid" id="F6I663"/>
<dbReference type="InterPro" id="IPR002213">
    <property type="entry name" value="UDP_glucos_trans"/>
</dbReference>
<evidence type="ECO:0000256" key="3">
    <source>
        <dbReference type="ARBA" id="ARBA00022679"/>
    </source>
</evidence>
<organism evidence="5 6">
    <name type="scientific">Vitis vinifera</name>
    <name type="common">Grape</name>
    <dbReference type="NCBI Taxonomy" id="29760"/>
    <lineage>
        <taxon>Eukaryota</taxon>
        <taxon>Viridiplantae</taxon>
        <taxon>Streptophyta</taxon>
        <taxon>Embryophyta</taxon>
        <taxon>Tracheophyta</taxon>
        <taxon>Spermatophyta</taxon>
        <taxon>Magnoliopsida</taxon>
        <taxon>eudicotyledons</taxon>
        <taxon>Gunneridae</taxon>
        <taxon>Pentapetalae</taxon>
        <taxon>rosids</taxon>
        <taxon>Vitales</taxon>
        <taxon>Vitaceae</taxon>
        <taxon>Viteae</taxon>
        <taxon>Vitis</taxon>
    </lineage>
</organism>
<comment type="similarity">
    <text evidence="1">Belongs to the UDP-glycosyltransferase family.</text>
</comment>
<dbReference type="HOGENOM" id="CLU_001724_2_3_1"/>
<evidence type="ECO:0000313" key="6">
    <source>
        <dbReference type="Proteomes" id="UP000009183"/>
    </source>
</evidence>
<proteinExistence type="inferred from homology"/>
<evidence type="ECO:0000256" key="1">
    <source>
        <dbReference type="ARBA" id="ARBA00009995"/>
    </source>
</evidence>
<keyword evidence="2" id="KW-0328">Glycosyltransferase</keyword>